<name>A0ABQ0ESM7_APOSI</name>
<evidence type="ECO:0000256" key="6">
    <source>
        <dbReference type="SAM" id="SignalP"/>
    </source>
</evidence>
<sequence>MRFLIFALIIALLVSTMTADKCREGHSKHGDKRNRRDRRSVPTGNTEDTRADLLQPEYPLEYPYPDPY</sequence>
<evidence type="ECO:0000256" key="3">
    <source>
        <dbReference type="ARBA" id="ARBA00022525"/>
    </source>
</evidence>
<evidence type="ECO:0000256" key="4">
    <source>
        <dbReference type="ARBA" id="ARBA00022729"/>
    </source>
</evidence>
<dbReference type="PANTHER" id="PTHR15057:SF0">
    <property type="entry name" value="HISTATIN-3"/>
    <property type="match status" value="1"/>
</dbReference>
<protein>
    <submittedName>
        <fullName evidence="7">Uncharacterized protein</fullName>
    </submittedName>
</protein>
<feature type="region of interest" description="Disordered" evidence="5">
    <location>
        <begin position="21"/>
        <end position="68"/>
    </location>
</feature>
<feature type="compositionally biased region" description="Low complexity" evidence="5">
    <location>
        <begin position="52"/>
        <end position="61"/>
    </location>
</feature>
<keyword evidence="3" id="KW-0964">Secreted</keyword>
<proteinExistence type="inferred from homology"/>
<dbReference type="Proteomes" id="UP001623349">
    <property type="component" value="Unassembled WGS sequence"/>
</dbReference>
<feature type="compositionally biased region" description="Basic residues" evidence="5">
    <location>
        <begin position="29"/>
        <end position="38"/>
    </location>
</feature>
<comment type="caution">
    <text evidence="7">The sequence shown here is derived from an EMBL/GenBank/DDBJ whole genome shotgun (WGS) entry which is preliminary data.</text>
</comment>
<dbReference type="EMBL" id="BAAFST010000005">
    <property type="protein sequence ID" value="GAB1289801.1"/>
    <property type="molecule type" value="Genomic_DNA"/>
</dbReference>
<evidence type="ECO:0000256" key="1">
    <source>
        <dbReference type="ARBA" id="ARBA00004613"/>
    </source>
</evidence>
<evidence type="ECO:0000313" key="8">
    <source>
        <dbReference type="Proteomes" id="UP001623349"/>
    </source>
</evidence>
<evidence type="ECO:0000256" key="2">
    <source>
        <dbReference type="ARBA" id="ARBA00008589"/>
    </source>
</evidence>
<feature type="chain" id="PRO_5045275430" evidence="6">
    <location>
        <begin position="20"/>
        <end position="68"/>
    </location>
</feature>
<evidence type="ECO:0000256" key="5">
    <source>
        <dbReference type="SAM" id="MobiDB-lite"/>
    </source>
</evidence>
<feature type="signal peptide" evidence="6">
    <location>
        <begin position="1"/>
        <end position="19"/>
    </location>
</feature>
<comment type="similarity">
    <text evidence="2">Belongs to the histatin/statherin family.</text>
</comment>
<accession>A0ABQ0ESM7</accession>
<gene>
    <name evidence="7" type="ORF">APTSU1_000503100</name>
</gene>
<dbReference type="PANTHER" id="PTHR15057">
    <property type="entry name" value="STATHERIN"/>
    <property type="match status" value="1"/>
</dbReference>
<reference evidence="7 8" key="1">
    <citation type="submission" date="2024-08" db="EMBL/GenBank/DDBJ databases">
        <title>The draft genome of Apodemus speciosus.</title>
        <authorList>
            <person name="Nabeshima K."/>
            <person name="Suzuki S."/>
            <person name="Onuma M."/>
        </authorList>
    </citation>
    <scope>NUCLEOTIDE SEQUENCE [LARGE SCALE GENOMIC DNA]</scope>
    <source>
        <strain evidence="7">IB14-021</strain>
    </source>
</reference>
<evidence type="ECO:0000313" key="7">
    <source>
        <dbReference type="EMBL" id="GAB1289801.1"/>
    </source>
</evidence>
<organism evidence="7 8">
    <name type="scientific">Apodemus speciosus</name>
    <name type="common">Large Japanese field mouse</name>
    <dbReference type="NCBI Taxonomy" id="105296"/>
    <lineage>
        <taxon>Eukaryota</taxon>
        <taxon>Metazoa</taxon>
        <taxon>Chordata</taxon>
        <taxon>Craniata</taxon>
        <taxon>Vertebrata</taxon>
        <taxon>Euteleostomi</taxon>
        <taxon>Mammalia</taxon>
        <taxon>Eutheria</taxon>
        <taxon>Euarchontoglires</taxon>
        <taxon>Glires</taxon>
        <taxon>Rodentia</taxon>
        <taxon>Myomorpha</taxon>
        <taxon>Muroidea</taxon>
        <taxon>Muridae</taxon>
        <taxon>Murinae</taxon>
        <taxon>Apodemus</taxon>
    </lineage>
</organism>
<dbReference type="InterPro" id="IPR030773">
    <property type="entry name" value="Histatin/statherin"/>
</dbReference>
<keyword evidence="8" id="KW-1185">Reference proteome</keyword>
<comment type="subcellular location">
    <subcellularLocation>
        <location evidence="1">Secreted</location>
    </subcellularLocation>
</comment>
<keyword evidence="4 6" id="KW-0732">Signal</keyword>